<sequence length="217" mass="23813">MTRIRYRWWLAAVLAAGAGAQAESLGVIGPVYRIAEEDLLAMIERRLREKEATGELARLRAQAVERGRQAVLRPAPLALPVVQAPRTYHVDPTYVLDKNIVDATGRLLFAAGTRANPLDIVSMPRKLLFFDGRDARQVALAAQLVGAQAGAVKPVLTGGSYLDLMRRWRMPVYFDQRGLLVRKLSIARVPALVSQEGKRLRIDEMVPPVAAASGVTP</sequence>
<keyword evidence="3" id="KW-1185">Reference proteome</keyword>
<dbReference type="KEGG" id="plue:EWM63_27675"/>
<evidence type="ECO:0000313" key="3">
    <source>
        <dbReference type="Proteomes" id="UP000290637"/>
    </source>
</evidence>
<dbReference type="InterPro" id="IPR014114">
    <property type="entry name" value="TraW"/>
</dbReference>
<protein>
    <submittedName>
        <fullName evidence="2">Type-F conjugative transfer system protein TraW</fullName>
    </submittedName>
</protein>
<proteinExistence type="predicted"/>
<dbReference type="AlphaFoldDB" id="A0A4V0Z4A8"/>
<keyword evidence="1" id="KW-0732">Signal</keyword>
<evidence type="ECO:0000256" key="1">
    <source>
        <dbReference type="SAM" id="SignalP"/>
    </source>
</evidence>
<dbReference type="EMBL" id="CP035913">
    <property type="protein sequence ID" value="QBE66293.1"/>
    <property type="molecule type" value="Genomic_DNA"/>
</dbReference>
<feature type="chain" id="PRO_5020253062" evidence="1">
    <location>
        <begin position="23"/>
        <end position="217"/>
    </location>
</feature>
<dbReference type="NCBIfam" id="TIGR02743">
    <property type="entry name" value="TraW"/>
    <property type="match status" value="1"/>
</dbReference>
<dbReference type="RefSeq" id="WP_130189401.1">
    <property type="nucleotide sequence ID" value="NZ_CP035913.1"/>
</dbReference>
<dbReference type="OrthoDB" id="6625590at2"/>
<evidence type="ECO:0000313" key="2">
    <source>
        <dbReference type="EMBL" id="QBE66293.1"/>
    </source>
</evidence>
<gene>
    <name evidence="2" type="primary">traW</name>
    <name evidence="2" type="ORF">EWM63_27675</name>
</gene>
<name>A0A4V0Z4A8_9BURK</name>
<accession>A0A4V0Z4A8</accession>
<reference evidence="2 3" key="1">
    <citation type="submission" date="2019-02" db="EMBL/GenBank/DDBJ databases">
        <title>Draft Genome Sequences of Six Type Strains of the Genus Massilia.</title>
        <authorList>
            <person name="Miess H."/>
            <person name="Frediansyhah A."/>
            <person name="Gross H."/>
        </authorList>
    </citation>
    <scope>NUCLEOTIDE SEQUENCE [LARGE SCALE GENOMIC DNA]</scope>
    <source>
        <strain evidence="2 3">DSM 17473</strain>
    </source>
</reference>
<dbReference type="Proteomes" id="UP000290637">
    <property type="component" value="Chromosome"/>
</dbReference>
<feature type="signal peptide" evidence="1">
    <location>
        <begin position="1"/>
        <end position="22"/>
    </location>
</feature>
<organism evidence="2 3">
    <name type="scientific">Pseudoduganella lutea</name>
    <dbReference type="NCBI Taxonomy" id="321985"/>
    <lineage>
        <taxon>Bacteria</taxon>
        <taxon>Pseudomonadati</taxon>
        <taxon>Pseudomonadota</taxon>
        <taxon>Betaproteobacteria</taxon>
        <taxon>Burkholderiales</taxon>
        <taxon>Oxalobacteraceae</taxon>
        <taxon>Telluria group</taxon>
        <taxon>Pseudoduganella</taxon>
    </lineage>
</organism>